<reference evidence="1 2" key="1">
    <citation type="submission" date="2019-11" db="EMBL/GenBank/DDBJ databases">
        <title>Description of Pedobacter sp. LMG 31462T.</title>
        <authorList>
            <person name="Carlier A."/>
            <person name="Qi S."/>
            <person name="Vandamme P."/>
        </authorList>
    </citation>
    <scope>NUCLEOTIDE SEQUENCE [LARGE SCALE GENOMIC DNA]</scope>
    <source>
        <strain evidence="1 2">LMG 31462</strain>
    </source>
</reference>
<evidence type="ECO:0000313" key="1">
    <source>
        <dbReference type="EMBL" id="MBB2149180.1"/>
    </source>
</evidence>
<name>A0ABR6EV86_9SPHI</name>
<organism evidence="1 2">
    <name type="scientific">Pedobacter gandavensis</name>
    <dbReference type="NCBI Taxonomy" id="2679963"/>
    <lineage>
        <taxon>Bacteria</taxon>
        <taxon>Pseudomonadati</taxon>
        <taxon>Bacteroidota</taxon>
        <taxon>Sphingobacteriia</taxon>
        <taxon>Sphingobacteriales</taxon>
        <taxon>Sphingobacteriaceae</taxon>
        <taxon>Pedobacter</taxon>
    </lineage>
</organism>
<gene>
    <name evidence="1" type="ORF">GM920_09695</name>
</gene>
<sequence>MSVSLTTSPAAIAFSADQIFAKFTCTNYIQQLGDFSVNELDVLQPMIPGTSLRIRYSGVDISMMASPNPDDTGKEFLSGTSSSQALLPYFKSNYSLSRDFEITAPASNKIRFTARTKKLGYNFTGNTSAYFSLINRTPGTVQILRPKYAVFFRLYIENKDNTGFNLFYTTKLPILGGNGQTEISIGDKLHNEIMMDLRSDFSDIPQDHPLLCKASCRKYYFEFAESFGDVEEVKKIQKSPEFTVLHGGLSYVAQFNSTMLSLIAPGAADTDRFLKQGNVTVYTRTNQPQYLYFFNTRASAPGAVIRAKFHLKDGTEVLKSLGTFDLETLRKYAFNLRFDDITTPNEFAGQRVIKYEVWLETAAGEKRSEIRTYFMNFEYREFARYFLSWSSFGSLDSHLCYGKGNSEFELFQKDATKTLPFGYDIKHGNSISFDLKLKSSFKVATGWMSKREMLLNRDFFLSPFKYRYTGGLMLPIKIESKTISENKDGENLYSQLFDYSYQFEDHNFTEGDNEDSGVSAGDFFFNSDPVIGNPADGLTEKDPTVPRWVKSITQSDIDRWNAGGSGGGGGDFSNYYTKLEIKNLYAGFPAIEGYNKSNWDNSFSWGNHAGLYQPLENQRLSTQNLVDFNEITATNKLFIPATGTRKWKIYVDEQGSGGGAIAPPVVSSLWDLTNTLRSGSEQNNQVLSYDALTGRWTNKTINVDVDLSSYAKRDGSNVNGNWNINILGNAYSATMWGGQEFSGGSTNLTPNYLLGAYPGGKSWYVDAFALRSFIGSPPGGETWQSVMNRGSGISNTAFFGGNSRPTGNISGKAVYIEQSGGYGTVGSYDFDWSVGVPLLIQPAGGTVSIGYTTDKGYTLAVNGRGIFNGGVFNEGNESTYGLRVSDSRALDKGILLGHNPLSNIGFISSIHDGVAWQSISINPNGGNLMVGFSTDQGYNIAVNGSGLFTRNILISGDYGQGYQLEDGFGINRRPGWTQFTYQNIERLAIDGNGIQVNGQSRSTDGFKSYTHKGIAGDYDANGTTDKIIWTIGDSWNEVTAMYGIGYSYATKYGNAHQIVFRLAGNVKASIVLSDGSAYFDGSVTAPVIKATNKLFIPEKDSGGQPNGVLWQIYIQRNQ</sequence>
<proteinExistence type="predicted"/>
<evidence type="ECO:0000313" key="2">
    <source>
        <dbReference type="Proteomes" id="UP000636110"/>
    </source>
</evidence>
<keyword evidence="2" id="KW-1185">Reference proteome</keyword>
<comment type="caution">
    <text evidence="1">The sequence shown here is derived from an EMBL/GenBank/DDBJ whole genome shotgun (WGS) entry which is preliminary data.</text>
</comment>
<dbReference type="EMBL" id="WNXC01000002">
    <property type="protein sequence ID" value="MBB2149180.1"/>
    <property type="molecule type" value="Genomic_DNA"/>
</dbReference>
<dbReference type="RefSeq" id="WP_182956337.1">
    <property type="nucleotide sequence ID" value="NZ_WNXC01000002.1"/>
</dbReference>
<protein>
    <submittedName>
        <fullName evidence="1">Uncharacterized protein</fullName>
    </submittedName>
</protein>
<accession>A0ABR6EV86</accession>
<dbReference type="Proteomes" id="UP000636110">
    <property type="component" value="Unassembled WGS sequence"/>
</dbReference>